<evidence type="ECO:0000313" key="3">
    <source>
        <dbReference type="EMBL" id="CAE2330794.1"/>
    </source>
</evidence>
<sequence length="541" mass="61664">MDTSTKSFPQDGGKAIEPQQPCRKKPRTIPEHINDREARLVKQLAEVKAKENKNSLSHFSYTCPGLHGPGTSTDVTMVKFDAIFGPSAPPILIPLFQRTYCWEDQIEGWWRDLSGAIVNEHRVGKIIFKAAEKESKRAMVCIDGQQRITTQQLFLSSLRDAALFLKKQIATCPSSAVSSLLPEVNAFLRTVNVYLYRDVQECQRWIKERRQEQQNKEKEEETQGISSSLFHLGEKIEFCTLLPSFCDRVPFFDLVTAGVMYEIDQEERGWQKEGGEQTQLGLNLQFSKEVNETFMGKAKRSFDGHVLRSAFPSPSRSAGDLQAALKKLQELGRNAMHNMIIARIEIMNPIDYALVFLWFQEKSLFSSGSLLHNPSPGVSFRAIDLVRNLCLSPFMEYSLAQQEELYRKYWLGPIELKLGTRTVVLDGFLEKFLEQQNHHISKSERYVGSFEGKMECLRDSGIIKQDFTTPLLYAAFHSYYELNESLFAQQTTEVEKGLRAMMESVHIIPDNEEKAASHKASFLALRDLSNFALSFSPVQED</sequence>
<proteinExistence type="predicted"/>
<dbReference type="InterPro" id="IPR004919">
    <property type="entry name" value="GmrSD_N"/>
</dbReference>
<dbReference type="PANTHER" id="PTHR35149">
    <property type="entry name" value="SLL5132 PROTEIN"/>
    <property type="match status" value="1"/>
</dbReference>
<name>A0A7S4PCP7_9EUKA</name>
<dbReference type="Pfam" id="PF03235">
    <property type="entry name" value="GmrSD_N"/>
    <property type="match status" value="1"/>
</dbReference>
<dbReference type="EMBL" id="HBKR01033623">
    <property type="protein sequence ID" value="CAE2330794.1"/>
    <property type="molecule type" value="Transcribed_RNA"/>
</dbReference>
<dbReference type="PANTHER" id="PTHR35149:SF2">
    <property type="entry name" value="DUF262 DOMAIN-CONTAINING PROTEIN"/>
    <property type="match status" value="1"/>
</dbReference>
<organism evidence="3">
    <name type="scientific">Paramoeba aestuarina</name>
    <dbReference type="NCBI Taxonomy" id="180227"/>
    <lineage>
        <taxon>Eukaryota</taxon>
        <taxon>Amoebozoa</taxon>
        <taxon>Discosea</taxon>
        <taxon>Flabellinia</taxon>
        <taxon>Dactylopodida</taxon>
        <taxon>Paramoebidae</taxon>
        <taxon>Paramoeba</taxon>
    </lineage>
</organism>
<gene>
    <name evidence="3" type="ORF">NAES01612_LOCUS22060</name>
</gene>
<feature type="region of interest" description="Disordered" evidence="1">
    <location>
        <begin position="1"/>
        <end position="32"/>
    </location>
</feature>
<protein>
    <recommendedName>
        <fullName evidence="2">GmrSD restriction endonucleases N-terminal domain-containing protein</fullName>
    </recommendedName>
</protein>
<evidence type="ECO:0000259" key="2">
    <source>
        <dbReference type="Pfam" id="PF03235"/>
    </source>
</evidence>
<dbReference type="AlphaFoldDB" id="A0A7S4PCP7"/>
<accession>A0A7S4PCP7</accession>
<feature type="domain" description="GmrSD restriction endonucleases N-terminal" evidence="2">
    <location>
        <begin position="91"/>
        <end position="218"/>
    </location>
</feature>
<reference evidence="3" key="1">
    <citation type="submission" date="2021-01" db="EMBL/GenBank/DDBJ databases">
        <authorList>
            <person name="Corre E."/>
            <person name="Pelletier E."/>
            <person name="Niang G."/>
            <person name="Scheremetjew M."/>
            <person name="Finn R."/>
            <person name="Kale V."/>
            <person name="Holt S."/>
            <person name="Cochrane G."/>
            <person name="Meng A."/>
            <person name="Brown T."/>
            <person name="Cohen L."/>
        </authorList>
    </citation>
    <scope>NUCLEOTIDE SEQUENCE</scope>
    <source>
        <strain evidence="3">SoJaBio B1-5/56/2</strain>
    </source>
</reference>
<evidence type="ECO:0000256" key="1">
    <source>
        <dbReference type="SAM" id="MobiDB-lite"/>
    </source>
</evidence>